<gene>
    <name evidence="2" type="ORF">SAMN02745824_3213</name>
</gene>
<accession>A0A1N6HB34</accession>
<organism evidence="2 3">
    <name type="scientific">Parasphingorhabdus marina DSM 22363</name>
    <dbReference type="NCBI Taxonomy" id="1123272"/>
    <lineage>
        <taxon>Bacteria</taxon>
        <taxon>Pseudomonadati</taxon>
        <taxon>Pseudomonadota</taxon>
        <taxon>Alphaproteobacteria</taxon>
        <taxon>Sphingomonadales</taxon>
        <taxon>Sphingomonadaceae</taxon>
        <taxon>Parasphingorhabdus</taxon>
    </lineage>
</organism>
<name>A0A1N6HB34_9SPHN</name>
<sequence>MAGAPNEANRSPSSVSKSIPWPVFASAAPNEPAGEVPGQPTGTHCPKMTRPVEYCWLCERPLGRRIEWHHPVPKSRKGKETVAVHPICHRTIHANFTNAELARQFHASEALRDHPKIGRFLQWVRNKPPDFHAPTRSRK</sequence>
<dbReference type="STRING" id="1123272.SAMN02745824_3213"/>
<reference evidence="3" key="1">
    <citation type="submission" date="2016-11" db="EMBL/GenBank/DDBJ databases">
        <authorList>
            <person name="Varghese N."/>
            <person name="Submissions S."/>
        </authorList>
    </citation>
    <scope>NUCLEOTIDE SEQUENCE [LARGE SCALE GENOMIC DNA]</scope>
    <source>
        <strain evidence="3">DSM 22363</strain>
    </source>
</reference>
<feature type="compositionally biased region" description="Polar residues" evidence="1">
    <location>
        <begin position="8"/>
        <end position="17"/>
    </location>
</feature>
<protein>
    <recommendedName>
        <fullName evidence="4">HNH endonuclease</fullName>
    </recommendedName>
</protein>
<dbReference type="AlphaFoldDB" id="A0A1N6HB34"/>
<feature type="region of interest" description="Disordered" evidence="1">
    <location>
        <begin position="1"/>
        <end position="44"/>
    </location>
</feature>
<keyword evidence="3" id="KW-1185">Reference proteome</keyword>
<evidence type="ECO:0000256" key="1">
    <source>
        <dbReference type="SAM" id="MobiDB-lite"/>
    </source>
</evidence>
<evidence type="ECO:0000313" key="3">
    <source>
        <dbReference type="Proteomes" id="UP000185192"/>
    </source>
</evidence>
<dbReference type="Proteomes" id="UP000185192">
    <property type="component" value="Unassembled WGS sequence"/>
</dbReference>
<dbReference type="EMBL" id="FSQW01000002">
    <property type="protein sequence ID" value="SIO17041.1"/>
    <property type="molecule type" value="Genomic_DNA"/>
</dbReference>
<evidence type="ECO:0000313" key="2">
    <source>
        <dbReference type="EMBL" id="SIO17041.1"/>
    </source>
</evidence>
<evidence type="ECO:0008006" key="4">
    <source>
        <dbReference type="Google" id="ProtNLM"/>
    </source>
</evidence>
<proteinExistence type="predicted"/>